<keyword evidence="3" id="KW-1185">Reference proteome</keyword>
<comment type="caution">
    <text evidence="2">The sequence shown here is derived from an EMBL/GenBank/DDBJ whole genome shotgun (WGS) entry which is preliminary data.</text>
</comment>
<proteinExistence type="predicted"/>
<protein>
    <submittedName>
        <fullName evidence="2">Uncharacterized protein</fullName>
    </submittedName>
</protein>
<sequence length="185" mass="20906">MTEKGMKAADFLAISNNLKKTNENDTPFAVVKDQEVSVIGDANKTEVKKADYSVRFRVPQSHFEQKPEGAKEVGSYYVFSVAFEDVTITPRSDLRIVDAIMKIIPFFNKLKENGDMEEFSKEELLSVFVSAGDDIHLAIYNLVATFLGIDDQMGEYMLPFSVIENLNKIMENHPEVFNEADVFFG</sequence>
<dbReference type="RefSeq" id="WP_086330439.1">
    <property type="nucleotide sequence ID" value="NZ_NGLE02000001.1"/>
</dbReference>
<reference evidence="1 3" key="2">
    <citation type="submission" date="2018-07" db="EMBL/GenBank/DDBJ databases">
        <title>The Genome Sequence of Enterococcus sp. DIV0659b.</title>
        <authorList>
            <consortium name="The Broad Institute Genomics Platform"/>
            <consortium name="The Broad Institute Genomic Center for Infectious Diseases"/>
            <person name="Earl A."/>
            <person name="Manson A."/>
            <person name="Schwartman J."/>
            <person name="Gilmore M."/>
            <person name="Abouelleil A."/>
            <person name="Cao P."/>
            <person name="Chapman S."/>
            <person name="Cusick C."/>
            <person name="Shea T."/>
            <person name="Young S."/>
            <person name="Neafsey D."/>
            <person name="Nusbaum C."/>
            <person name="Birren B."/>
        </authorList>
    </citation>
    <scope>NUCLEOTIDE SEQUENCE [LARGE SCALE GENOMIC DNA]</scope>
    <source>
        <strain evidence="1 3">4G2_DIV0659</strain>
    </source>
</reference>
<gene>
    <name evidence="2" type="ORF">A5880_001496</name>
    <name evidence="1" type="ORF">A5880_001577</name>
</gene>
<dbReference type="Proteomes" id="UP000195139">
    <property type="component" value="Unassembled WGS sequence"/>
</dbReference>
<dbReference type="OrthoDB" id="2181653at2"/>
<evidence type="ECO:0000313" key="2">
    <source>
        <dbReference type="EMBL" id="OTO08496.1"/>
    </source>
</evidence>
<dbReference type="EMBL" id="NGLE01000002">
    <property type="protein sequence ID" value="OTO08496.1"/>
    <property type="molecule type" value="Genomic_DNA"/>
</dbReference>
<evidence type="ECO:0000313" key="1">
    <source>
        <dbReference type="EMBL" id="MEI5994019.1"/>
    </source>
</evidence>
<reference evidence="2" key="1">
    <citation type="submission" date="2017-05" db="EMBL/GenBank/DDBJ databases">
        <title>The Genome Sequence of Enterococcus sp. 4G2_DIV0659.</title>
        <authorList>
            <consortium name="The Broad Institute Genomics Platform"/>
            <consortium name="The Broad Institute Genomic Center for Infectious Diseases"/>
            <person name="Earl A."/>
            <person name="Manson A."/>
            <person name="Schwartman J."/>
            <person name="Gilmore M."/>
            <person name="Abouelleil A."/>
            <person name="Cao P."/>
            <person name="Chapman S."/>
            <person name="Cusick C."/>
            <person name="Shea T."/>
            <person name="Young S."/>
            <person name="Neafsey D."/>
            <person name="Nusbaum C."/>
            <person name="Birren B."/>
        </authorList>
    </citation>
    <scope>NUCLEOTIDE SEQUENCE [LARGE SCALE GENOMIC DNA]</scope>
    <source>
        <strain evidence="2">4G2_DIV0659</strain>
    </source>
</reference>
<dbReference type="AlphaFoldDB" id="A0A242CE60"/>
<name>A0A242CE60_9ENTE</name>
<accession>A0A242CE60</accession>
<organism evidence="2">
    <name type="scientific">Candidatus Enterococcus mansonii</name>
    <dbReference type="NCBI Taxonomy" id="1834181"/>
    <lineage>
        <taxon>Bacteria</taxon>
        <taxon>Bacillati</taxon>
        <taxon>Bacillota</taxon>
        <taxon>Bacilli</taxon>
        <taxon>Lactobacillales</taxon>
        <taxon>Enterococcaceae</taxon>
        <taxon>Enterococcus</taxon>
    </lineage>
</organism>
<evidence type="ECO:0000313" key="3">
    <source>
        <dbReference type="Proteomes" id="UP000195139"/>
    </source>
</evidence>
<dbReference type="EMBL" id="NGLE02000001">
    <property type="protein sequence ID" value="MEI5994019.1"/>
    <property type="molecule type" value="Genomic_DNA"/>
</dbReference>